<evidence type="ECO:0000313" key="2">
    <source>
        <dbReference type="Proteomes" id="UP000887565"/>
    </source>
</evidence>
<name>A0A915JT92_ROMCU</name>
<proteinExistence type="predicted"/>
<feature type="compositionally biased region" description="Low complexity" evidence="1">
    <location>
        <begin position="41"/>
        <end position="54"/>
    </location>
</feature>
<accession>A0A915JT92</accession>
<organism evidence="2 3">
    <name type="scientific">Romanomermis culicivorax</name>
    <name type="common">Nematode worm</name>
    <dbReference type="NCBI Taxonomy" id="13658"/>
    <lineage>
        <taxon>Eukaryota</taxon>
        <taxon>Metazoa</taxon>
        <taxon>Ecdysozoa</taxon>
        <taxon>Nematoda</taxon>
        <taxon>Enoplea</taxon>
        <taxon>Dorylaimia</taxon>
        <taxon>Mermithida</taxon>
        <taxon>Mermithoidea</taxon>
        <taxon>Mermithidae</taxon>
        <taxon>Romanomermis</taxon>
    </lineage>
</organism>
<keyword evidence="2" id="KW-1185">Reference proteome</keyword>
<dbReference type="AlphaFoldDB" id="A0A915JT92"/>
<protein>
    <submittedName>
        <fullName evidence="3">Uncharacterized protein</fullName>
    </submittedName>
</protein>
<dbReference type="Proteomes" id="UP000887565">
    <property type="component" value="Unplaced"/>
</dbReference>
<dbReference type="WBParaSite" id="nRc.2.0.1.t29328-RA">
    <property type="protein sequence ID" value="nRc.2.0.1.t29328-RA"/>
    <property type="gene ID" value="nRc.2.0.1.g29328"/>
</dbReference>
<feature type="compositionally biased region" description="Polar residues" evidence="1">
    <location>
        <begin position="55"/>
        <end position="65"/>
    </location>
</feature>
<evidence type="ECO:0000313" key="3">
    <source>
        <dbReference type="WBParaSite" id="nRc.2.0.1.t29328-RA"/>
    </source>
</evidence>
<feature type="region of interest" description="Disordered" evidence="1">
    <location>
        <begin position="1"/>
        <end position="77"/>
    </location>
</feature>
<evidence type="ECO:0000256" key="1">
    <source>
        <dbReference type="SAM" id="MobiDB-lite"/>
    </source>
</evidence>
<sequence length="130" mass="13195">APAIPGIPSFGGWGSSTLSTGPASGTLGGSGSPEAAMGAADRSGSRTGDGSRGSNLNASPVQMGSSMDVKSEKNDSPLTPENVPLAFLMAIFDPEPIVEPTGMVLGVDLWPSRTDEKSPESLIFDAIIFD</sequence>
<reference evidence="3" key="1">
    <citation type="submission" date="2022-11" db="UniProtKB">
        <authorList>
            <consortium name="WormBaseParasite"/>
        </authorList>
    </citation>
    <scope>IDENTIFICATION</scope>
</reference>